<keyword evidence="9" id="KW-0807">Transducer</keyword>
<protein>
    <submittedName>
        <fullName evidence="11">Jg22231 protein</fullName>
    </submittedName>
</protein>
<proteinExistence type="predicted"/>
<evidence type="ECO:0000313" key="11">
    <source>
        <dbReference type="EMBL" id="CAH2269387.1"/>
    </source>
</evidence>
<dbReference type="GO" id="GO:0007165">
    <property type="term" value="P:signal transduction"/>
    <property type="evidence" value="ECO:0007669"/>
    <property type="project" value="UniProtKB-KW"/>
</dbReference>
<evidence type="ECO:0000256" key="3">
    <source>
        <dbReference type="ARBA" id="ARBA00022606"/>
    </source>
</evidence>
<accession>A0A8S4SJH5</accession>
<evidence type="ECO:0000256" key="7">
    <source>
        <dbReference type="ARBA" id="ARBA00023136"/>
    </source>
</evidence>
<organism evidence="11 12">
    <name type="scientific">Pararge aegeria aegeria</name>
    <dbReference type="NCBI Taxonomy" id="348720"/>
    <lineage>
        <taxon>Eukaryota</taxon>
        <taxon>Metazoa</taxon>
        <taxon>Ecdysozoa</taxon>
        <taxon>Arthropoda</taxon>
        <taxon>Hexapoda</taxon>
        <taxon>Insecta</taxon>
        <taxon>Pterygota</taxon>
        <taxon>Neoptera</taxon>
        <taxon>Endopterygota</taxon>
        <taxon>Lepidoptera</taxon>
        <taxon>Glossata</taxon>
        <taxon>Ditrysia</taxon>
        <taxon>Papilionoidea</taxon>
        <taxon>Nymphalidae</taxon>
        <taxon>Satyrinae</taxon>
        <taxon>Satyrini</taxon>
        <taxon>Parargina</taxon>
        <taxon>Pararge</taxon>
    </lineage>
</organism>
<name>A0A8S4SJH5_9NEOP</name>
<dbReference type="GO" id="GO:0005886">
    <property type="term" value="C:plasma membrane"/>
    <property type="evidence" value="ECO:0007669"/>
    <property type="project" value="UniProtKB-SubCell"/>
</dbReference>
<keyword evidence="12" id="KW-1185">Reference proteome</keyword>
<evidence type="ECO:0000256" key="8">
    <source>
        <dbReference type="ARBA" id="ARBA00023170"/>
    </source>
</evidence>
<feature type="transmembrane region" description="Helical" evidence="10">
    <location>
        <begin position="44"/>
        <end position="65"/>
    </location>
</feature>
<keyword evidence="3" id="KW-0716">Sensory transduction</keyword>
<keyword evidence="5" id="KW-0552">Olfaction</keyword>
<dbReference type="GO" id="GO:0005549">
    <property type="term" value="F:odorant binding"/>
    <property type="evidence" value="ECO:0007669"/>
    <property type="project" value="InterPro"/>
</dbReference>
<comment type="subcellular location">
    <subcellularLocation>
        <location evidence="1">Cell membrane</location>
        <topology evidence="1">Multi-pass membrane protein</topology>
    </subcellularLocation>
</comment>
<evidence type="ECO:0000313" key="12">
    <source>
        <dbReference type="Proteomes" id="UP000838756"/>
    </source>
</evidence>
<evidence type="ECO:0000256" key="10">
    <source>
        <dbReference type="SAM" id="Phobius"/>
    </source>
</evidence>
<evidence type="ECO:0000256" key="5">
    <source>
        <dbReference type="ARBA" id="ARBA00022725"/>
    </source>
</evidence>
<feature type="transmembrane region" description="Helical" evidence="10">
    <location>
        <begin position="136"/>
        <end position="157"/>
    </location>
</feature>
<dbReference type="Pfam" id="PF02949">
    <property type="entry name" value="7tm_6"/>
    <property type="match status" value="1"/>
</dbReference>
<evidence type="ECO:0000256" key="2">
    <source>
        <dbReference type="ARBA" id="ARBA00022475"/>
    </source>
</evidence>
<comment type="caution">
    <text evidence="11">The sequence shown here is derived from an EMBL/GenBank/DDBJ whole genome shotgun (WGS) entry which is preliminary data.</text>
</comment>
<keyword evidence="6 10" id="KW-1133">Transmembrane helix</keyword>
<evidence type="ECO:0000256" key="1">
    <source>
        <dbReference type="ARBA" id="ARBA00004651"/>
    </source>
</evidence>
<evidence type="ECO:0000256" key="4">
    <source>
        <dbReference type="ARBA" id="ARBA00022692"/>
    </source>
</evidence>
<feature type="transmembrane region" description="Helical" evidence="10">
    <location>
        <begin position="276"/>
        <end position="298"/>
    </location>
</feature>
<dbReference type="OrthoDB" id="7281178at2759"/>
<keyword evidence="8" id="KW-0675">Receptor</keyword>
<keyword evidence="2" id="KW-1003">Cell membrane</keyword>
<sequence length="491" mass="56375">MLLRKIITSVKGLEDPEYPLLGPNLTGLYWFGLWQCGNKFRDGLFNFLHVCSLLFVVTEFIELYYMRNDLMKVLFNISVTALSLVSISKTVFFVLYLPYWRELVKNISKEENAALKSEDPVTKELMRNYTVYSRGITGSFWAVILLTNIVTITAPFLKYATVPIYREMIRNGTEPYPQILSSWFPFDKTKIPGYFVAVAVHIIMTTQGAGVVAVYDANAVAIMSFLKGQMMILRYKSQRIFGASNEIPRGEVLANIKECHRLHNFFLEQYSTFNSIISPVMFIYVLVCSIMICCSVVQLNMGEVTMSQKLWVIEFTTALAVQLFLYCWHSNEIAYESQGVDQGVYSSNWWRADVQVRRQVLLLAGKLSPSFILKAGPFTNFSMATFIDVSIRNCSKATDLIVINPLTAYYSARVSKNEMGLGRIPPRWPRVEWLFSHTVENIMENSQAYRFPHDVFLRRLKQVIIKCFKLKTHLTPKSQWCVPGHDLGVHE</sequence>
<feature type="transmembrane region" description="Helical" evidence="10">
    <location>
        <begin position="193"/>
        <end position="226"/>
    </location>
</feature>
<dbReference type="InterPro" id="IPR004117">
    <property type="entry name" value="7tm6_olfct_rcpt"/>
</dbReference>
<evidence type="ECO:0000256" key="9">
    <source>
        <dbReference type="ARBA" id="ARBA00023224"/>
    </source>
</evidence>
<dbReference type="PANTHER" id="PTHR21137:SF35">
    <property type="entry name" value="ODORANT RECEPTOR 19A-RELATED"/>
    <property type="match status" value="1"/>
</dbReference>
<gene>
    <name evidence="11" type="primary">jg22231</name>
    <name evidence="11" type="ORF">PAEG_LOCUS27606</name>
</gene>
<dbReference type="PANTHER" id="PTHR21137">
    <property type="entry name" value="ODORANT RECEPTOR"/>
    <property type="match status" value="1"/>
</dbReference>
<reference evidence="11" key="1">
    <citation type="submission" date="2022-03" db="EMBL/GenBank/DDBJ databases">
        <authorList>
            <person name="Lindestad O."/>
        </authorList>
    </citation>
    <scope>NUCLEOTIDE SEQUENCE</scope>
</reference>
<dbReference type="Proteomes" id="UP000838756">
    <property type="component" value="Unassembled WGS sequence"/>
</dbReference>
<evidence type="ECO:0000256" key="6">
    <source>
        <dbReference type="ARBA" id="ARBA00022989"/>
    </source>
</evidence>
<dbReference type="GO" id="GO:0004984">
    <property type="term" value="F:olfactory receptor activity"/>
    <property type="evidence" value="ECO:0007669"/>
    <property type="project" value="InterPro"/>
</dbReference>
<dbReference type="EMBL" id="CAKXAJ010026513">
    <property type="protein sequence ID" value="CAH2269387.1"/>
    <property type="molecule type" value="Genomic_DNA"/>
</dbReference>
<feature type="transmembrane region" description="Helical" evidence="10">
    <location>
        <begin position="77"/>
        <end position="99"/>
    </location>
</feature>
<keyword evidence="4 10" id="KW-0812">Transmembrane</keyword>
<dbReference type="AlphaFoldDB" id="A0A8S4SJH5"/>
<keyword evidence="7 10" id="KW-0472">Membrane</keyword>